<evidence type="ECO:0000313" key="7">
    <source>
        <dbReference type="Proteomes" id="UP001385951"/>
    </source>
</evidence>
<dbReference type="InterPro" id="IPR031330">
    <property type="entry name" value="Gly_Hdrlase_35_cat"/>
</dbReference>
<name>A0AAW0FXX8_9APHY</name>
<keyword evidence="2" id="KW-0378">Hydrolase</keyword>
<feature type="domain" description="Glycoside hydrolase 35 catalytic" evidence="5">
    <location>
        <begin position="46"/>
        <end position="342"/>
    </location>
</feature>
<dbReference type="InterPro" id="IPR019801">
    <property type="entry name" value="Glyco_hydro_35_CS"/>
</dbReference>
<evidence type="ECO:0000259" key="5">
    <source>
        <dbReference type="Pfam" id="PF01301"/>
    </source>
</evidence>
<evidence type="ECO:0000313" key="6">
    <source>
        <dbReference type="EMBL" id="KAK7686363.1"/>
    </source>
</evidence>
<evidence type="ECO:0000256" key="4">
    <source>
        <dbReference type="SAM" id="SignalP"/>
    </source>
</evidence>
<protein>
    <recommendedName>
        <fullName evidence="5">Glycoside hydrolase 35 catalytic domain-containing protein</fullName>
    </recommendedName>
</protein>
<proteinExistence type="inferred from homology"/>
<organism evidence="6 7">
    <name type="scientific">Cerrena zonata</name>
    <dbReference type="NCBI Taxonomy" id="2478898"/>
    <lineage>
        <taxon>Eukaryota</taxon>
        <taxon>Fungi</taxon>
        <taxon>Dikarya</taxon>
        <taxon>Basidiomycota</taxon>
        <taxon>Agaricomycotina</taxon>
        <taxon>Agaricomycetes</taxon>
        <taxon>Polyporales</taxon>
        <taxon>Cerrenaceae</taxon>
        <taxon>Cerrena</taxon>
    </lineage>
</organism>
<keyword evidence="4" id="KW-0732">Signal</keyword>
<dbReference type="Pfam" id="PF01301">
    <property type="entry name" value="Glyco_hydro_35"/>
    <property type="match status" value="1"/>
</dbReference>
<reference evidence="6 7" key="1">
    <citation type="submission" date="2022-09" db="EMBL/GenBank/DDBJ databases">
        <authorList>
            <person name="Palmer J.M."/>
        </authorList>
    </citation>
    <scope>NUCLEOTIDE SEQUENCE [LARGE SCALE GENOMIC DNA]</scope>
    <source>
        <strain evidence="6 7">DSM 7382</strain>
    </source>
</reference>
<keyword evidence="7" id="KW-1185">Reference proteome</keyword>
<dbReference type="Gene3D" id="3.20.20.80">
    <property type="entry name" value="Glycosidases"/>
    <property type="match status" value="1"/>
</dbReference>
<dbReference type="SUPFAM" id="SSF51445">
    <property type="entry name" value="(Trans)glycosidases"/>
    <property type="match status" value="1"/>
</dbReference>
<dbReference type="InterPro" id="IPR001944">
    <property type="entry name" value="Glycoside_Hdrlase_35"/>
</dbReference>
<comment type="caution">
    <text evidence="6">The sequence shown here is derived from an EMBL/GenBank/DDBJ whole genome shotgun (WGS) entry which is preliminary data.</text>
</comment>
<evidence type="ECO:0000256" key="2">
    <source>
        <dbReference type="ARBA" id="ARBA00022801"/>
    </source>
</evidence>
<dbReference type="GO" id="GO:0005975">
    <property type="term" value="P:carbohydrate metabolic process"/>
    <property type="evidence" value="ECO:0007669"/>
    <property type="project" value="InterPro"/>
</dbReference>
<comment type="similarity">
    <text evidence="1">Belongs to the glycosyl hydrolase 35 family.</text>
</comment>
<dbReference type="PRINTS" id="PR00742">
    <property type="entry name" value="GLHYDRLASE35"/>
</dbReference>
<dbReference type="GO" id="GO:0004553">
    <property type="term" value="F:hydrolase activity, hydrolyzing O-glycosyl compounds"/>
    <property type="evidence" value="ECO:0007669"/>
    <property type="project" value="InterPro"/>
</dbReference>
<keyword evidence="3" id="KW-0326">Glycosidase</keyword>
<evidence type="ECO:0000256" key="3">
    <source>
        <dbReference type="ARBA" id="ARBA00023295"/>
    </source>
</evidence>
<feature type="signal peptide" evidence="4">
    <location>
        <begin position="1"/>
        <end position="25"/>
    </location>
</feature>
<evidence type="ECO:0000256" key="1">
    <source>
        <dbReference type="ARBA" id="ARBA00009809"/>
    </source>
</evidence>
<dbReference type="PROSITE" id="PS01182">
    <property type="entry name" value="GLYCOSYL_HYDROL_F35"/>
    <property type="match status" value="1"/>
</dbReference>
<gene>
    <name evidence="6" type="ORF">QCA50_010587</name>
</gene>
<dbReference type="InterPro" id="IPR017853">
    <property type="entry name" value="GH"/>
</dbReference>
<dbReference type="PANTHER" id="PTHR23421">
    <property type="entry name" value="BETA-GALACTOSIDASE RELATED"/>
    <property type="match status" value="1"/>
</dbReference>
<dbReference type="EMBL" id="JASBNA010000017">
    <property type="protein sequence ID" value="KAK7686363.1"/>
    <property type="molecule type" value="Genomic_DNA"/>
</dbReference>
<dbReference type="Proteomes" id="UP001385951">
    <property type="component" value="Unassembled WGS sequence"/>
</dbReference>
<accession>A0AAW0FXX8</accession>
<dbReference type="AlphaFoldDB" id="A0AAW0FXX8"/>
<feature type="chain" id="PRO_5043609199" description="Glycoside hydrolase 35 catalytic domain-containing protein" evidence="4">
    <location>
        <begin position="26"/>
        <end position="353"/>
    </location>
</feature>
<sequence length="353" mass="39082">MWSPRFISLLVSLYFVIALSTQSNAFELERRNSTGLTDAVTWDSHSLFIHGQRTFILSAEVHPWRLPNPKLWSDVFQKIRSNGFNTVSFYVNWATHYPTPDTNGGKGDFQAGTYRDIQLFIDEAKKAGLWLIARPGPYINAETTGGGFPGWVGNIAGGLRTNAADYKEAWTPYMTEITKIIAKNQITNGGPIILLQAENEFSAGANRSPYMQDIIDLYRANGIVIPITHNDQHAGATGNFSPDLPGTGRVDIYCGDSYPQGANRWATVQTVYWSNHIAVAPNNPLCLAEFGGGFLLGWGSGARGGTGYEKYSNDLTNGTFENVFYKDTYAQTATILNIYSMYSMLYLTVQLCD</sequence>